<dbReference type="SUPFAM" id="SSF56300">
    <property type="entry name" value="Metallo-dependent phosphatases"/>
    <property type="match status" value="1"/>
</dbReference>
<dbReference type="Pfam" id="PF00149">
    <property type="entry name" value="Metallophos"/>
    <property type="match status" value="1"/>
</dbReference>
<reference evidence="7" key="1">
    <citation type="submission" date="2017-02" db="EMBL/GenBank/DDBJ databases">
        <authorList>
            <person name="Varghese N."/>
            <person name="Submissions S."/>
        </authorList>
    </citation>
    <scope>NUCLEOTIDE SEQUENCE [LARGE SCALE GENOMIC DNA]</scope>
    <source>
        <strain evidence="7">DSM 3072</strain>
    </source>
</reference>
<keyword evidence="2" id="KW-0378">Hydrolase</keyword>
<dbReference type="PANTHER" id="PTHR42988">
    <property type="entry name" value="PHOSPHOHYDROLASE"/>
    <property type="match status" value="1"/>
</dbReference>
<dbReference type="NCBIfam" id="NF008359">
    <property type="entry name" value="PRK11148.1"/>
    <property type="match status" value="1"/>
</dbReference>
<evidence type="ECO:0000256" key="2">
    <source>
        <dbReference type="ARBA" id="ARBA00022801"/>
    </source>
</evidence>
<evidence type="ECO:0000256" key="3">
    <source>
        <dbReference type="ARBA" id="ARBA00023004"/>
    </source>
</evidence>
<dbReference type="EMBL" id="FUXX01000004">
    <property type="protein sequence ID" value="SKA58438.1"/>
    <property type="molecule type" value="Genomic_DNA"/>
</dbReference>
<feature type="domain" description="Calcineurin-like phosphoesterase" evidence="5">
    <location>
        <begin position="16"/>
        <end position="205"/>
    </location>
</feature>
<accession>A0A1T4V0Q3</accession>
<name>A0A1T4V0Q3_9GAMM</name>
<evidence type="ECO:0000313" key="6">
    <source>
        <dbReference type="EMBL" id="SKA58438.1"/>
    </source>
</evidence>
<comment type="similarity">
    <text evidence="4">Belongs to the cyclic nucleotide phosphodiesterase class-III family.</text>
</comment>
<dbReference type="GO" id="GO:0046872">
    <property type="term" value="F:metal ion binding"/>
    <property type="evidence" value="ECO:0007669"/>
    <property type="project" value="UniProtKB-KW"/>
</dbReference>
<keyword evidence="1" id="KW-0479">Metal-binding</keyword>
<evidence type="ECO:0000313" key="7">
    <source>
        <dbReference type="Proteomes" id="UP000242432"/>
    </source>
</evidence>
<proteinExistence type="inferred from homology"/>
<dbReference type="InterPro" id="IPR029052">
    <property type="entry name" value="Metallo-depent_PP-like"/>
</dbReference>
<keyword evidence="7" id="KW-1185">Reference proteome</keyword>
<dbReference type="PANTHER" id="PTHR42988:SF2">
    <property type="entry name" value="CYCLIC NUCLEOTIDE PHOSPHODIESTERASE CBUA0032-RELATED"/>
    <property type="match status" value="1"/>
</dbReference>
<protein>
    <submittedName>
        <fullName evidence="6">Icc protein</fullName>
    </submittedName>
</protein>
<evidence type="ECO:0000259" key="5">
    <source>
        <dbReference type="Pfam" id="PF00149"/>
    </source>
</evidence>
<dbReference type="RefSeq" id="WP_078928032.1">
    <property type="nucleotide sequence ID" value="NZ_FUXX01000004.1"/>
</dbReference>
<dbReference type="InterPro" id="IPR050884">
    <property type="entry name" value="CNP_phosphodiesterase-III"/>
</dbReference>
<evidence type="ECO:0000256" key="1">
    <source>
        <dbReference type="ARBA" id="ARBA00022723"/>
    </source>
</evidence>
<evidence type="ECO:0000256" key="4">
    <source>
        <dbReference type="ARBA" id="ARBA00025742"/>
    </source>
</evidence>
<dbReference type="STRING" id="83771.SAMN02910357_01525"/>
<dbReference type="GO" id="GO:0016787">
    <property type="term" value="F:hydrolase activity"/>
    <property type="evidence" value="ECO:0007669"/>
    <property type="project" value="UniProtKB-KW"/>
</dbReference>
<gene>
    <name evidence="6" type="ORF">SAMN02745213_00453</name>
</gene>
<dbReference type="Gene3D" id="3.60.21.10">
    <property type="match status" value="1"/>
</dbReference>
<organism evidence="6 7">
    <name type="scientific">Succinivibrio dextrinosolvens DSM 3072</name>
    <dbReference type="NCBI Taxonomy" id="1123324"/>
    <lineage>
        <taxon>Bacteria</taxon>
        <taxon>Pseudomonadati</taxon>
        <taxon>Pseudomonadota</taxon>
        <taxon>Gammaproteobacteria</taxon>
        <taxon>Aeromonadales</taxon>
        <taxon>Succinivibrionaceae</taxon>
        <taxon>Succinivibrio</taxon>
    </lineage>
</organism>
<dbReference type="Proteomes" id="UP000242432">
    <property type="component" value="Unassembled WGS sequence"/>
</dbReference>
<dbReference type="InterPro" id="IPR004843">
    <property type="entry name" value="Calcineurin-like_PHP"/>
</dbReference>
<dbReference type="AlphaFoldDB" id="A0A1T4V0Q3"/>
<keyword evidence="3" id="KW-0408">Iron</keyword>
<sequence length="274" mass="31655">MAPRYLTPKAGDGTVRVLQISDCHLFADPEKDLLGVNTSESFKATVQAIKEQNFEYDFIAFTGDISQDYSATSYQHFASIISVLEKPVFFLPGNHDDGPLMYRIFEDLGVNIAKNVITPRWQFVFLNSEVYAVPHGWIERRQLDYTGFCSQRNPDQFMAVLVHHMPQLVHSAWLDTQTMHNRDEFNAYMRRVPNLKLVLTGHVHQEFDMYDHNIRYIASPSTSIQFTPLSSDFSLDNLAPGWRYLTFYPDGNIDTQVYRLQNNVFIPNHDVEGY</sequence>